<name>A0A1H0VMQ0_9BACI</name>
<keyword evidence="1" id="KW-1133">Transmembrane helix</keyword>
<feature type="transmembrane region" description="Helical" evidence="1">
    <location>
        <begin position="52"/>
        <end position="72"/>
    </location>
</feature>
<dbReference type="Proteomes" id="UP000199159">
    <property type="component" value="Unassembled WGS sequence"/>
</dbReference>
<dbReference type="PANTHER" id="PTHR11328:SF24">
    <property type="entry name" value="MAJOR FACILITATOR SUPERFAMILY (MFS) PROFILE DOMAIN-CONTAINING PROTEIN"/>
    <property type="match status" value="1"/>
</dbReference>
<dbReference type="SUPFAM" id="SSF103473">
    <property type="entry name" value="MFS general substrate transporter"/>
    <property type="match status" value="1"/>
</dbReference>
<evidence type="ECO:0000313" key="3">
    <source>
        <dbReference type="Proteomes" id="UP000199159"/>
    </source>
</evidence>
<gene>
    <name evidence="2" type="ORF">SAMN05216565_10772</name>
</gene>
<keyword evidence="1" id="KW-0812">Transmembrane</keyword>
<proteinExistence type="predicted"/>
<sequence>MSEKEERKLKKEKKKMARMERNGKFRRAKWWQLALYPMYSMGHNAFSFMMAIVSYYAAGIVGLGTVIASFIITGTRVFDGITDPIIGLIVDKTKGKFGKVRATAAIGYLTMATSTSVMFLTTHLVPDGFKMIYFILLYVVFIIGYTINGVAGNIGNNILTNDPQQRPIFGGLSMIYTMVFYTIGTVFLSFYLTRKYTYSDVALFQEMLIFTLIVGAIGCLAQIIGIWSKDRLENFGIGENTVKIKAKDLWPILKGNKPLQMFTVAMATDKLGMQIAGNAIVNVMLFGIVIGDYTTMGATSSISMIPNIIVLILGIRFAMRFGSKKGYVVATWACIITYSAMFLLLWLGDPTQIRTDDMNFMTTAFLILFVAKNAFRYVSSGLVSPMLTDVIDYNTYKTNTYGAGVISAIYGLIDKVVSSLQQTIVGLLLAFIGFKTAFPDVDTPYSDKIFWMTMFLSIGVMMVAYIASLIAMKHYELDKDRMEEIQVELEKRRNKDEIDDSDVAI</sequence>
<dbReference type="OrthoDB" id="9764596at2"/>
<feature type="transmembrane region" description="Helical" evidence="1">
    <location>
        <begin position="296"/>
        <end position="315"/>
    </location>
</feature>
<feature type="transmembrane region" description="Helical" evidence="1">
    <location>
        <begin position="327"/>
        <end position="348"/>
    </location>
</feature>
<dbReference type="RefSeq" id="WP_090855684.1">
    <property type="nucleotide sequence ID" value="NZ_FNJU01000007.1"/>
</dbReference>
<dbReference type="STRING" id="930152.SAMN05216565_10772"/>
<feature type="transmembrane region" description="Helical" evidence="1">
    <location>
        <begin position="449"/>
        <end position="472"/>
    </location>
</feature>
<dbReference type="GO" id="GO:0008643">
    <property type="term" value="P:carbohydrate transport"/>
    <property type="evidence" value="ECO:0007669"/>
    <property type="project" value="InterPro"/>
</dbReference>
<keyword evidence="3" id="KW-1185">Reference proteome</keyword>
<dbReference type="AlphaFoldDB" id="A0A1H0VMQ0"/>
<dbReference type="PANTHER" id="PTHR11328">
    <property type="entry name" value="MAJOR FACILITATOR SUPERFAMILY DOMAIN-CONTAINING PROTEIN"/>
    <property type="match status" value="1"/>
</dbReference>
<feature type="transmembrane region" description="Helical" evidence="1">
    <location>
        <begin position="172"/>
        <end position="192"/>
    </location>
</feature>
<dbReference type="InterPro" id="IPR039672">
    <property type="entry name" value="MFS_2"/>
</dbReference>
<evidence type="ECO:0000256" key="1">
    <source>
        <dbReference type="SAM" id="Phobius"/>
    </source>
</evidence>
<dbReference type="Pfam" id="PF13347">
    <property type="entry name" value="MFS_2"/>
    <property type="match status" value="1"/>
</dbReference>
<protein>
    <submittedName>
        <fullName evidence="2">Na+/melibiose symporter</fullName>
    </submittedName>
</protein>
<dbReference type="GO" id="GO:0015293">
    <property type="term" value="F:symporter activity"/>
    <property type="evidence" value="ECO:0007669"/>
    <property type="project" value="InterPro"/>
</dbReference>
<keyword evidence="1" id="KW-0472">Membrane</keyword>
<feature type="transmembrane region" description="Helical" evidence="1">
    <location>
        <begin position="207"/>
        <end position="227"/>
    </location>
</feature>
<feature type="transmembrane region" description="Helical" evidence="1">
    <location>
        <begin position="271"/>
        <end position="290"/>
    </location>
</feature>
<organism evidence="2 3">
    <name type="scientific">Litchfieldia salsa</name>
    <dbReference type="NCBI Taxonomy" id="930152"/>
    <lineage>
        <taxon>Bacteria</taxon>
        <taxon>Bacillati</taxon>
        <taxon>Bacillota</taxon>
        <taxon>Bacilli</taxon>
        <taxon>Bacillales</taxon>
        <taxon>Bacillaceae</taxon>
        <taxon>Litchfieldia</taxon>
    </lineage>
</organism>
<feature type="transmembrane region" description="Helical" evidence="1">
    <location>
        <begin position="131"/>
        <end position="151"/>
    </location>
</feature>
<dbReference type="EMBL" id="FNJU01000007">
    <property type="protein sequence ID" value="SDP79551.1"/>
    <property type="molecule type" value="Genomic_DNA"/>
</dbReference>
<dbReference type="InterPro" id="IPR036259">
    <property type="entry name" value="MFS_trans_sf"/>
</dbReference>
<evidence type="ECO:0000313" key="2">
    <source>
        <dbReference type="EMBL" id="SDP79551.1"/>
    </source>
</evidence>
<dbReference type="GO" id="GO:0005886">
    <property type="term" value="C:plasma membrane"/>
    <property type="evidence" value="ECO:0007669"/>
    <property type="project" value="TreeGrafter"/>
</dbReference>
<feature type="transmembrane region" description="Helical" evidence="1">
    <location>
        <begin position="416"/>
        <end position="437"/>
    </location>
</feature>
<feature type="transmembrane region" description="Helical" evidence="1">
    <location>
        <begin position="102"/>
        <end position="125"/>
    </location>
</feature>
<dbReference type="Gene3D" id="1.20.1250.20">
    <property type="entry name" value="MFS general substrate transporter like domains"/>
    <property type="match status" value="1"/>
</dbReference>
<accession>A0A1H0VMQ0</accession>
<reference evidence="3" key="1">
    <citation type="submission" date="2016-10" db="EMBL/GenBank/DDBJ databases">
        <authorList>
            <person name="Varghese N."/>
            <person name="Submissions S."/>
        </authorList>
    </citation>
    <scope>NUCLEOTIDE SEQUENCE [LARGE SCALE GENOMIC DNA]</scope>
    <source>
        <strain evidence="3">IBRC-M10078</strain>
    </source>
</reference>